<proteinExistence type="predicted"/>
<dbReference type="Proteomes" id="UP000501891">
    <property type="component" value="Chromosome"/>
</dbReference>
<dbReference type="InterPro" id="IPR050078">
    <property type="entry name" value="Ribosomal_L11_MeTrfase_PrmA"/>
</dbReference>
<evidence type="ECO:0000256" key="1">
    <source>
        <dbReference type="ARBA" id="ARBA00022603"/>
    </source>
</evidence>
<evidence type="ECO:0000313" key="4">
    <source>
        <dbReference type="Proteomes" id="UP000501891"/>
    </source>
</evidence>
<dbReference type="GO" id="GO:0016279">
    <property type="term" value="F:protein-lysine N-methyltransferase activity"/>
    <property type="evidence" value="ECO:0007669"/>
    <property type="project" value="TreeGrafter"/>
</dbReference>
<dbReference type="GO" id="GO:0032259">
    <property type="term" value="P:methylation"/>
    <property type="evidence" value="ECO:0007669"/>
    <property type="project" value="UniProtKB-KW"/>
</dbReference>
<dbReference type="KEGG" id="acru:HHL28_02380"/>
<evidence type="ECO:0000313" key="3">
    <source>
        <dbReference type="EMBL" id="QJE72104.1"/>
    </source>
</evidence>
<gene>
    <name evidence="3" type="ORF">HHL28_02380</name>
</gene>
<protein>
    <submittedName>
        <fullName evidence="3">Methyltransferase</fullName>
    </submittedName>
</protein>
<dbReference type="EMBL" id="CP051775">
    <property type="protein sequence ID" value="QJE72104.1"/>
    <property type="molecule type" value="Genomic_DNA"/>
</dbReference>
<dbReference type="PANTHER" id="PTHR43648">
    <property type="entry name" value="ELECTRON TRANSFER FLAVOPROTEIN BETA SUBUNIT LYSINE METHYLTRANSFERASE"/>
    <property type="match status" value="1"/>
</dbReference>
<keyword evidence="2" id="KW-0808">Transferase</keyword>
<dbReference type="Gene3D" id="3.40.50.150">
    <property type="entry name" value="Vaccinia Virus protein VP39"/>
    <property type="match status" value="1"/>
</dbReference>
<keyword evidence="1 3" id="KW-0489">Methyltransferase</keyword>
<evidence type="ECO:0000256" key="2">
    <source>
        <dbReference type="ARBA" id="ARBA00022679"/>
    </source>
</evidence>
<sequence length="222" mass="23961">MTDTPTRTAADRIAFIRAHTALAAPPLVPEVPMYLATEITPLWQATEAWLEHHQVPPPFWAFAWAGGQALARHVLDNPGLVVGKRVLDFATGSGLVAIAAAKAGAAHVVAVEIDPFATAATELNAGANGVAVETRLADLVGQPLPDVEVLLAGDICYERPFAERALAWFRDLTRAGTLVLMGDPGRTYLPRTGLEPLATYTVPTTRELEDREQRETTVWRVP</sequence>
<dbReference type="SUPFAM" id="SSF53335">
    <property type="entry name" value="S-adenosyl-L-methionine-dependent methyltransferases"/>
    <property type="match status" value="1"/>
</dbReference>
<dbReference type="InterPro" id="IPR029063">
    <property type="entry name" value="SAM-dependent_MTases_sf"/>
</dbReference>
<name>A0A858R3Y7_9PROT</name>
<organism evidence="3 4">
    <name type="scientific">Aerophototrophica crusticola</name>
    <dbReference type="NCBI Taxonomy" id="1709002"/>
    <lineage>
        <taxon>Bacteria</taxon>
        <taxon>Pseudomonadati</taxon>
        <taxon>Pseudomonadota</taxon>
        <taxon>Alphaproteobacteria</taxon>
        <taxon>Rhodospirillales</taxon>
        <taxon>Rhodospirillaceae</taxon>
        <taxon>Aerophototrophica</taxon>
    </lineage>
</organism>
<keyword evidence="4" id="KW-1185">Reference proteome</keyword>
<dbReference type="PANTHER" id="PTHR43648:SF1">
    <property type="entry name" value="ELECTRON TRANSFER FLAVOPROTEIN BETA SUBUNIT LYSINE METHYLTRANSFERASE"/>
    <property type="match status" value="1"/>
</dbReference>
<dbReference type="AlphaFoldDB" id="A0A858R3Y7"/>
<accession>A0A858R3Y7</accession>
<reference evidence="3" key="1">
    <citation type="submission" date="2020-04" db="EMBL/GenBank/DDBJ databases">
        <title>A desert anoxygenic phototrophic bacterium fixes CO2 using RubisCO under aerobic conditions.</title>
        <authorList>
            <person name="Tang K."/>
        </authorList>
    </citation>
    <scope>NUCLEOTIDE SEQUENCE [LARGE SCALE GENOMIC DNA]</scope>
    <source>
        <strain evidence="3">MIMtkB3</strain>
    </source>
</reference>
<dbReference type="Pfam" id="PF06325">
    <property type="entry name" value="PrmA"/>
    <property type="match status" value="1"/>
</dbReference>